<protein>
    <submittedName>
        <fullName evidence="2">Carboxypeptidase-like regulatory domain-containing protein</fullName>
    </submittedName>
</protein>
<dbReference type="EMBL" id="JBHULX010000039">
    <property type="protein sequence ID" value="MFD2593234.1"/>
    <property type="molecule type" value="Genomic_DNA"/>
</dbReference>
<comment type="caution">
    <text evidence="2">The sequence shown here is derived from an EMBL/GenBank/DDBJ whole genome shotgun (WGS) entry which is preliminary data.</text>
</comment>
<keyword evidence="1" id="KW-0732">Signal</keyword>
<sequence>MKKLFYILFLISHIGLYAQETSTETPENHEIHGKVLNAANDVKLENVHIVNLSQVIGTITDADGAFTIPAKVNDTLYFSYIGYKPLKVRVTNDWIKFGDVKIKMTELGIALEKVVVSKIQLTGYLEIDAKKIPVYNNYRYSISGLNSGYEGGSKQPGAVNKVLSAIFNPADFLYNMFSKRSKELKKLRKMKKDDEIRNLLENKFDREMLQALLQVERVDIDEILRNCNYSADFIKFANDLQILDAISECYEEYKTLNRE</sequence>
<dbReference type="RefSeq" id="WP_176029804.1">
    <property type="nucleotide sequence ID" value="NZ_JBHSJV010000001.1"/>
</dbReference>
<accession>A0ABW5NEA2</accession>
<dbReference type="InterPro" id="IPR008969">
    <property type="entry name" value="CarboxyPept-like_regulatory"/>
</dbReference>
<dbReference type="SUPFAM" id="SSF49464">
    <property type="entry name" value="Carboxypeptidase regulatory domain-like"/>
    <property type="match status" value="1"/>
</dbReference>
<keyword evidence="3" id="KW-1185">Reference proteome</keyword>
<proteinExistence type="predicted"/>
<dbReference type="Proteomes" id="UP001597459">
    <property type="component" value="Unassembled WGS sequence"/>
</dbReference>
<evidence type="ECO:0000256" key="1">
    <source>
        <dbReference type="SAM" id="SignalP"/>
    </source>
</evidence>
<evidence type="ECO:0000313" key="2">
    <source>
        <dbReference type="EMBL" id="MFD2593234.1"/>
    </source>
</evidence>
<dbReference type="Pfam" id="PF13715">
    <property type="entry name" value="CarbopepD_reg_2"/>
    <property type="match status" value="1"/>
</dbReference>
<reference evidence="3" key="1">
    <citation type="journal article" date="2019" name="Int. J. Syst. Evol. Microbiol.">
        <title>The Global Catalogue of Microorganisms (GCM) 10K type strain sequencing project: providing services to taxonomists for standard genome sequencing and annotation.</title>
        <authorList>
            <consortium name="The Broad Institute Genomics Platform"/>
            <consortium name="The Broad Institute Genome Sequencing Center for Infectious Disease"/>
            <person name="Wu L."/>
            <person name="Ma J."/>
        </authorList>
    </citation>
    <scope>NUCLEOTIDE SEQUENCE [LARGE SCALE GENOMIC DNA]</scope>
    <source>
        <strain evidence="3">KCTC 42423</strain>
    </source>
</reference>
<organism evidence="2 3">
    <name type="scientific">Aquimarina hainanensis</name>
    <dbReference type="NCBI Taxonomy" id="1578017"/>
    <lineage>
        <taxon>Bacteria</taxon>
        <taxon>Pseudomonadati</taxon>
        <taxon>Bacteroidota</taxon>
        <taxon>Flavobacteriia</taxon>
        <taxon>Flavobacteriales</taxon>
        <taxon>Flavobacteriaceae</taxon>
        <taxon>Aquimarina</taxon>
    </lineage>
</organism>
<feature type="chain" id="PRO_5046794338" evidence="1">
    <location>
        <begin position="19"/>
        <end position="259"/>
    </location>
</feature>
<feature type="signal peptide" evidence="1">
    <location>
        <begin position="1"/>
        <end position="18"/>
    </location>
</feature>
<evidence type="ECO:0000313" key="3">
    <source>
        <dbReference type="Proteomes" id="UP001597459"/>
    </source>
</evidence>
<gene>
    <name evidence="2" type="ORF">ACFSTE_20515</name>
</gene>
<name>A0ABW5NEA2_9FLAO</name>